<organism evidence="1">
    <name type="scientific">viral metagenome</name>
    <dbReference type="NCBI Taxonomy" id="1070528"/>
    <lineage>
        <taxon>unclassified sequences</taxon>
        <taxon>metagenomes</taxon>
        <taxon>organismal metagenomes</taxon>
    </lineage>
</organism>
<gene>
    <name evidence="1" type="ORF">TM448B01829_0007</name>
</gene>
<accession>A0A6M3XTJ8</accession>
<evidence type="ECO:0000313" key="1">
    <source>
        <dbReference type="EMBL" id="QJI00114.1"/>
    </source>
</evidence>
<name>A0A6M3XTJ8_9ZZZZ</name>
<dbReference type="EMBL" id="MT144829">
    <property type="protein sequence ID" value="QJI00114.1"/>
    <property type="molecule type" value="Genomic_DNA"/>
</dbReference>
<dbReference type="AlphaFoldDB" id="A0A6M3XTJ8"/>
<sequence length="215" mass="22689">MKRGASNMRPVMPVGSLNDKVKGAWDFLRKMHLGPFRFLFSDEHDALYLQAVQKAGKEALSLVKILRDGTILFGGPHKTLVCVGFNNEAEAGPVLIGAVSGAFSLPGQAGDMVGMTWKLKAVSWTLKAMAAVASIEVDLYKGGGGTVLAAPVVITAAGCPWNTQAGDVVDEAQVYSYTLHMALGAGGSITGLQTRLFFEATQAGQSLEHPGRLTL</sequence>
<protein>
    <submittedName>
        <fullName evidence="1">Uncharacterized protein</fullName>
    </submittedName>
</protein>
<proteinExistence type="predicted"/>
<reference evidence="1" key="1">
    <citation type="submission" date="2020-03" db="EMBL/GenBank/DDBJ databases">
        <title>The deep terrestrial virosphere.</title>
        <authorList>
            <person name="Holmfeldt K."/>
            <person name="Nilsson E."/>
            <person name="Simone D."/>
            <person name="Lopez-Fernandez M."/>
            <person name="Wu X."/>
            <person name="de Brujin I."/>
            <person name="Lundin D."/>
            <person name="Andersson A."/>
            <person name="Bertilsson S."/>
            <person name="Dopson M."/>
        </authorList>
    </citation>
    <scope>NUCLEOTIDE SEQUENCE</scope>
    <source>
        <strain evidence="1">TM448B01829</strain>
    </source>
</reference>